<proteinExistence type="predicted"/>
<feature type="compositionally biased region" description="Low complexity" evidence="1">
    <location>
        <begin position="446"/>
        <end position="455"/>
    </location>
</feature>
<keyword evidence="2" id="KW-0812">Transmembrane</keyword>
<keyword evidence="2" id="KW-1133">Transmembrane helix</keyword>
<feature type="transmembrane region" description="Helical" evidence="2">
    <location>
        <begin position="79"/>
        <end position="97"/>
    </location>
</feature>
<dbReference type="AlphaFoldDB" id="A0A7R8ZS92"/>
<reference evidence="3" key="1">
    <citation type="submission" date="2020-11" db="EMBL/GenBank/DDBJ databases">
        <authorList>
            <person name="Tran Van P."/>
        </authorList>
    </citation>
    <scope>NUCLEOTIDE SEQUENCE</scope>
</reference>
<name>A0A7R8ZS92_9CRUS</name>
<keyword evidence="2" id="KW-0472">Membrane</keyword>
<feature type="transmembrane region" description="Helical" evidence="2">
    <location>
        <begin position="317"/>
        <end position="334"/>
    </location>
</feature>
<feature type="transmembrane region" description="Helical" evidence="2">
    <location>
        <begin position="186"/>
        <end position="211"/>
    </location>
</feature>
<evidence type="ECO:0000256" key="2">
    <source>
        <dbReference type="SAM" id="Phobius"/>
    </source>
</evidence>
<sequence length="498" mass="55543">MSDTRGATEIEPLDTVDGEPVSIFIWILVVMVTVGLIIFLITVFVLSSPYCPCLEMDEGGGEVPEFQTKEEYDAANRSLYWLFIGVSIAVLVSYLLYRFGACVDDCKDQSKLAADETLTANRNSAQDTTQPVVVFVYIPDKSDFLFELFLSIPKRLIMNVSSTVDTSDSGHKSIFVFDDHQEDHRMTAWVVISGILFMLIFSFFYQLYYCLRDSQETSAKDEEKCHEISTSVVTETREKLKTVATGYLNQAFEDLELVVPTDSIICNMDGFVAMTPIPLGVLSSVFVPSPTPLDHKRPRNVETGSWKHTMLSSSSYVMVRFLWLLVGVLHFLMLEVCDAKDEKKKVKKKVKKLKVKFGGDDDDEDEGNSGNSLIVLWITLGILGGIFFIVVLYYCFRGEEVEERHKKKRRHSSSSSSEAEEFKAKSPESESLTVDVDRTPEEEPLETSSETPTAEGTSDLEPSAPPVGWSVEMPPNIPASTPLDPTGEAAEHQESGTA</sequence>
<dbReference type="EMBL" id="OB662283">
    <property type="protein sequence ID" value="CAD7229794.1"/>
    <property type="molecule type" value="Genomic_DNA"/>
</dbReference>
<feature type="compositionally biased region" description="Basic and acidic residues" evidence="1">
    <location>
        <begin position="489"/>
        <end position="498"/>
    </location>
</feature>
<accession>A0A7R8ZS92</accession>
<organism evidence="3">
    <name type="scientific">Cyprideis torosa</name>
    <dbReference type="NCBI Taxonomy" id="163714"/>
    <lineage>
        <taxon>Eukaryota</taxon>
        <taxon>Metazoa</taxon>
        <taxon>Ecdysozoa</taxon>
        <taxon>Arthropoda</taxon>
        <taxon>Crustacea</taxon>
        <taxon>Oligostraca</taxon>
        <taxon>Ostracoda</taxon>
        <taxon>Podocopa</taxon>
        <taxon>Podocopida</taxon>
        <taxon>Cytherocopina</taxon>
        <taxon>Cytheroidea</taxon>
        <taxon>Cytherideidae</taxon>
        <taxon>Cyprideis</taxon>
    </lineage>
</organism>
<protein>
    <submittedName>
        <fullName evidence="3">Uncharacterized protein</fullName>
    </submittedName>
</protein>
<feature type="transmembrane region" description="Helical" evidence="2">
    <location>
        <begin position="23"/>
        <end position="46"/>
    </location>
</feature>
<feature type="region of interest" description="Disordered" evidence="1">
    <location>
        <begin position="405"/>
        <end position="498"/>
    </location>
</feature>
<gene>
    <name evidence="3" type="ORF">CTOB1V02_LOCUS7660</name>
</gene>
<feature type="transmembrane region" description="Helical" evidence="2">
    <location>
        <begin position="374"/>
        <end position="396"/>
    </location>
</feature>
<evidence type="ECO:0000256" key="1">
    <source>
        <dbReference type="SAM" id="MobiDB-lite"/>
    </source>
</evidence>
<evidence type="ECO:0000313" key="3">
    <source>
        <dbReference type="EMBL" id="CAD7229794.1"/>
    </source>
</evidence>